<dbReference type="Proteomes" id="UP000663069">
    <property type="component" value="Chromosome"/>
</dbReference>
<evidence type="ECO:0000256" key="1">
    <source>
        <dbReference type="SAM" id="MobiDB-lite"/>
    </source>
</evidence>
<feature type="region of interest" description="Disordered" evidence="1">
    <location>
        <begin position="42"/>
        <end position="64"/>
    </location>
</feature>
<keyword evidence="3" id="KW-1185">Reference proteome</keyword>
<reference evidence="2 3" key="1">
    <citation type="submission" date="2020-10" db="EMBL/GenBank/DDBJ databases">
        <title>Genome Sequencing of Rodentibacter spp. strain DSM111151.</title>
        <authorList>
            <person name="Benga L."/>
            <person name="Lautwein T."/>
        </authorList>
    </citation>
    <scope>NUCLEOTIDE SEQUENCE [LARGE SCALE GENOMIC DNA]</scope>
    <source>
        <strain evidence="2 3">DSM 111151</strain>
    </source>
</reference>
<accession>A0ABX6V104</accession>
<gene>
    <name evidence="2" type="ORF">IHV77_03750</name>
</gene>
<feature type="compositionally biased region" description="Basic and acidic residues" evidence="1">
    <location>
        <begin position="47"/>
        <end position="56"/>
    </location>
</feature>
<proteinExistence type="predicted"/>
<organism evidence="2 3">
    <name type="scientific">Rodentibacter haemolyticus</name>
    <dbReference type="NCBI Taxonomy" id="2778911"/>
    <lineage>
        <taxon>Bacteria</taxon>
        <taxon>Pseudomonadati</taxon>
        <taxon>Pseudomonadota</taxon>
        <taxon>Gammaproteobacteria</taxon>
        <taxon>Pasteurellales</taxon>
        <taxon>Pasteurellaceae</taxon>
        <taxon>Rodentibacter</taxon>
    </lineage>
</organism>
<sequence>MAAANAGWTAYRAGQTLGQVGKSLGELMQNGTVPTEAVSVSITYSEQKSEETRRTEGSTANNSQVNAGGKVMIQASGGGKQSNINIIGSDVGGKQGTALIADNDVNLTAQQQTHKERSRNKSSGFNAGVAIAVGNGVSFGITAGGNYGRGYGNGDDETYRNSHIGDSSSQTLIQAGNNATLKGAQVQGKGVVLNAENLHIESLQDKMKYQGKQMNVSGQVTVGYGFSASGSYSQSNIKSDYASVVEQSGIYAGDEGYQINVGNHTSLKGGLITSSQQAEDQGKNRFSTGTLTAQNVENHANYKGTSFGVSGSTSMGGGEAAKEVGGAKLMAFGSNTLETGKDENGNPTKILKGDFNGRLSAGMGYDKASQSSITHSGINTKNIEIRDKTAQLEKTGKTVDETLSEIKTAVTTETAQANSGKLDNQFDKDKVLKELNVQVKVTKDFRENAFSTINAYVEPKQAELRAKIKEAKTEEEKTALYDEIYKRQYQKRLLETVVGMASGTPEIAITQGTLQLAATKMREETLKNSRLFKGIKDAKTGQQVLRNDSYDSGYFDGVKLGGVRIDVKAICDSSVGRCVDNADGSKTFYGNKNYTLFDAIDPTINKNEGVNKLYGPTGGFQSIEGGWYLGDIVIPYKPGDLSDKVIESFAGNHDFKGGQIWGFYDKDGNTAEKDPITQVRADITTVVAIPVSAPFALSDLMSSDMVEVLMKIGGQ</sequence>
<dbReference type="EMBL" id="CP063056">
    <property type="protein sequence ID" value="QPB43230.1"/>
    <property type="molecule type" value="Genomic_DNA"/>
</dbReference>
<dbReference type="Pfam" id="PF13332">
    <property type="entry name" value="Fil_haemagg_2"/>
    <property type="match status" value="1"/>
</dbReference>
<dbReference type="RefSeq" id="WP_194812804.1">
    <property type="nucleotide sequence ID" value="NZ_CP063056.1"/>
</dbReference>
<evidence type="ECO:0000313" key="3">
    <source>
        <dbReference type="Proteomes" id="UP000663069"/>
    </source>
</evidence>
<protein>
    <submittedName>
        <fullName evidence="2">Hemagglutinin repeat-containing protein</fullName>
    </submittedName>
</protein>
<name>A0ABX6V104_9PAST</name>
<evidence type="ECO:0000313" key="2">
    <source>
        <dbReference type="EMBL" id="QPB43230.1"/>
    </source>
</evidence>
<dbReference type="InterPro" id="IPR025157">
    <property type="entry name" value="Hemagglutinin_rpt"/>
</dbReference>